<dbReference type="EMBL" id="CH474059">
    <property type="protein sequence ID" value="EDL83128.1"/>
    <property type="molecule type" value="Genomic_DNA"/>
</dbReference>
<gene>
    <name evidence="1" type="ORF">rCG_44958</name>
</gene>
<accession>A6KK40</accession>
<dbReference type="Proteomes" id="UP000234681">
    <property type="component" value="Chromosome 1"/>
</dbReference>
<dbReference type="EMBL" id="CH474059">
    <property type="protein sequence ID" value="EDL83130.1"/>
    <property type="molecule type" value="Genomic_DNA"/>
</dbReference>
<evidence type="ECO:0000313" key="1">
    <source>
        <dbReference type="EMBL" id="EDL83128.1"/>
    </source>
</evidence>
<name>A6KK40_RAT</name>
<dbReference type="AlphaFoldDB" id="A6KK40"/>
<sequence length="57" mass="6624">MAGCGFLHLRKTFQQSNVKFVTFYYPVTDLLVSLERMERKSQTATLWSPLHAGIEYL</sequence>
<reference evidence="1" key="1">
    <citation type="journal article" date="2005" name="Genome Res.">
        <title>Gene and alternative splicing annotation with AIR.</title>
        <authorList>
            <person name="Florea L."/>
            <person name="Di Francesco V."/>
            <person name="Miller J."/>
            <person name="Turner R."/>
            <person name="Yao A."/>
            <person name="Harris M."/>
            <person name="Walenz B."/>
            <person name="Mobarry C."/>
            <person name="Merkulov G.V."/>
            <person name="Charlab R."/>
            <person name="Dew I."/>
            <person name="Deng Z."/>
            <person name="Istrail S."/>
            <person name="Li P."/>
            <person name="Sutton G."/>
        </authorList>
    </citation>
    <scope>NUCLEOTIDE SEQUENCE</scope>
    <source>
        <strain evidence="1">BN</strain>
    </source>
</reference>
<evidence type="ECO:0000313" key="2">
    <source>
        <dbReference type="EMBL" id="EDL83129.1"/>
    </source>
</evidence>
<dbReference type="EMBL" id="CH474059">
    <property type="protein sequence ID" value="EDL83129.1"/>
    <property type="molecule type" value="Genomic_DNA"/>
</dbReference>
<reference evidence="3" key="3">
    <citation type="submission" date="2005-09" db="EMBL/GenBank/DDBJ databases">
        <authorList>
            <person name="Mural R.J."/>
            <person name="Li P.W."/>
            <person name="Adams M.D."/>
            <person name="Amanatides P.G."/>
            <person name="Baden-Tillson H."/>
            <person name="Barnstead M."/>
            <person name="Chin S.H."/>
            <person name="Dew I."/>
            <person name="Evans C.A."/>
            <person name="Ferriera S."/>
            <person name="Flanigan M."/>
            <person name="Fosler C."/>
            <person name="Glodek A."/>
            <person name="Gu Z."/>
            <person name="Holt R.A."/>
            <person name="Jennings D."/>
            <person name="Kraft C.L."/>
            <person name="Lu F."/>
            <person name="Nguyen T."/>
            <person name="Nusskern D.R."/>
            <person name="Pfannkoch C.M."/>
            <person name="Sitter C."/>
            <person name="Sutton G.G."/>
            <person name="Venter J.C."/>
            <person name="Wang Z."/>
            <person name="Woodage T."/>
            <person name="Zheng X.H."/>
            <person name="Zhong F."/>
        </authorList>
    </citation>
    <scope>NUCLEOTIDE SEQUENCE [LARGE SCALE GENOMIC DNA]</scope>
    <source>
        <strain evidence="2">BN</strain>
        <strain evidence="3">BN, Sprague-Dawley</strain>
    </source>
</reference>
<organism evidence="1 3">
    <name type="scientific">Rattus norvegicus</name>
    <name type="common">Rat</name>
    <dbReference type="NCBI Taxonomy" id="10116"/>
    <lineage>
        <taxon>Eukaryota</taxon>
        <taxon>Metazoa</taxon>
        <taxon>Chordata</taxon>
        <taxon>Craniata</taxon>
        <taxon>Vertebrata</taxon>
        <taxon>Euteleostomi</taxon>
        <taxon>Mammalia</taxon>
        <taxon>Eutheria</taxon>
        <taxon>Euarchontoglires</taxon>
        <taxon>Glires</taxon>
        <taxon>Rodentia</taxon>
        <taxon>Myomorpha</taxon>
        <taxon>Muroidea</taxon>
        <taxon>Muridae</taxon>
        <taxon>Murinae</taxon>
        <taxon>Rattus</taxon>
    </lineage>
</organism>
<reference evidence="1" key="2">
    <citation type="submission" date="2005-07" db="EMBL/GenBank/DDBJ databases">
        <authorList>
            <person name="Mural R.J."/>
            <person name="Li P.W."/>
            <person name="Adams M.D."/>
            <person name="Amanatides P.G."/>
            <person name="Baden-Tillson H."/>
            <person name="Barnstead M."/>
            <person name="Chin S.H."/>
            <person name="Dew I."/>
            <person name="Evans C.A."/>
            <person name="Ferriera S."/>
            <person name="Flanigan M."/>
            <person name="Fosler C."/>
            <person name="Glodek A."/>
            <person name="Gu Z."/>
            <person name="Holt R.A."/>
            <person name="Jennings D."/>
            <person name="Kraft C.L."/>
            <person name="Lu F."/>
            <person name="Nguyen T."/>
            <person name="Nusskern D.R."/>
            <person name="Pfannkoch C.M."/>
            <person name="Sitter C."/>
            <person name="Sutton G.G."/>
            <person name="Venter J.C."/>
            <person name="Wang Z."/>
            <person name="Woodage T."/>
            <person name="Zheng X.H."/>
            <person name="Zhong F."/>
        </authorList>
    </citation>
    <scope>NUCLEOTIDE SEQUENCE</scope>
    <source>
        <strain evidence="1">BN</strain>
    </source>
</reference>
<proteinExistence type="predicted"/>
<evidence type="ECO:0000313" key="3">
    <source>
        <dbReference type="Proteomes" id="UP000234681"/>
    </source>
</evidence>
<protein>
    <submittedName>
        <fullName evidence="1">RCG44958, isoform CRA_a</fullName>
    </submittedName>
</protein>